<feature type="transmembrane region" description="Helical" evidence="6">
    <location>
        <begin position="304"/>
        <end position="328"/>
    </location>
</feature>
<evidence type="ECO:0000313" key="9">
    <source>
        <dbReference type="Proteomes" id="UP000298488"/>
    </source>
</evidence>
<dbReference type="OrthoDB" id="2810795at2"/>
<feature type="transmembrane region" description="Helical" evidence="6">
    <location>
        <begin position="214"/>
        <end position="233"/>
    </location>
</feature>
<accession>A0A4R8VDF7</accession>
<keyword evidence="5 6" id="KW-0472">Membrane</keyword>
<feature type="transmembrane region" description="Helical" evidence="6">
    <location>
        <begin position="12"/>
        <end position="31"/>
    </location>
</feature>
<dbReference type="InterPro" id="IPR036259">
    <property type="entry name" value="MFS_trans_sf"/>
</dbReference>
<proteinExistence type="predicted"/>
<dbReference type="RefSeq" id="WP_104095486.1">
    <property type="nucleotide sequence ID" value="NZ_PJJX01000002.1"/>
</dbReference>
<keyword evidence="3 6" id="KW-0812">Transmembrane</keyword>
<dbReference type="Gene3D" id="1.20.1250.20">
    <property type="entry name" value="MFS general substrate transporter like domains"/>
    <property type="match status" value="1"/>
</dbReference>
<feature type="transmembrane region" description="Helical" evidence="6">
    <location>
        <begin position="279"/>
        <end position="298"/>
    </location>
</feature>
<dbReference type="Pfam" id="PF07690">
    <property type="entry name" value="MFS_1"/>
    <property type="match status" value="1"/>
</dbReference>
<dbReference type="InterPro" id="IPR020846">
    <property type="entry name" value="MFS_dom"/>
</dbReference>
<dbReference type="SUPFAM" id="SSF103473">
    <property type="entry name" value="MFS general substrate transporter"/>
    <property type="match status" value="1"/>
</dbReference>
<keyword evidence="2" id="KW-1003">Cell membrane</keyword>
<dbReference type="PANTHER" id="PTHR43124">
    <property type="entry name" value="PURINE EFFLUX PUMP PBUE"/>
    <property type="match status" value="1"/>
</dbReference>
<gene>
    <name evidence="8" type="ORF">E3N84_05885</name>
</gene>
<feature type="transmembrane region" description="Helical" evidence="6">
    <location>
        <begin position="80"/>
        <end position="99"/>
    </location>
</feature>
<comment type="subcellular location">
    <subcellularLocation>
        <location evidence="1">Cell membrane</location>
        <topology evidence="1">Multi-pass membrane protein</topology>
    </subcellularLocation>
</comment>
<reference evidence="8 9" key="1">
    <citation type="submission" date="2019-03" db="EMBL/GenBank/DDBJ databases">
        <title>Genomics of glacier-inhabiting Cryobacterium strains.</title>
        <authorList>
            <person name="Liu Q."/>
            <person name="Xin Y.-H."/>
        </authorList>
    </citation>
    <scope>NUCLEOTIDE SEQUENCE [LARGE SCALE GENOMIC DNA]</scope>
    <source>
        <strain evidence="8 9">CGMCC 1.10440</strain>
    </source>
</reference>
<sequence length="404" mass="41933">MRARRTDTPFPWVGLLTLAGAIFIAVTSEFLPTGLLPEMADGLGVPQTSVGLLITVFAATVVLSAAPLAAITRRLPRKPLVIVVLITFAASNFLSAVAPTYEVMVFSRILGGLAHGLFWAVVGAYPGHLVEKRHLARAVAITSAGGSAAFVLGVPAGTALGHLLDWRVAFVVVGVAVLVLAALVWVFLPPVNHIQPLATGEIALPLRRDRTLRGVILVCVITTLIMIGHNLYYTYIVPFFTDVNGFSGESVSILLLVYGASGAVGLVLVGVFGGRFPRAGLIASVGFVGLAVLTTALFPNEQVVVVIALVVWGIAFGGAPALLQTRVLQIASPQIRDVSAALVTTSFNVGIGGGALVGSILLTGFSLTVLPFADVAVVAFVVVLILVSDRVIAVRRSRDGGAAA</sequence>
<dbReference type="CDD" id="cd17324">
    <property type="entry name" value="MFS_NepI_like"/>
    <property type="match status" value="1"/>
</dbReference>
<keyword evidence="4 6" id="KW-1133">Transmembrane helix</keyword>
<evidence type="ECO:0000259" key="7">
    <source>
        <dbReference type="PROSITE" id="PS50850"/>
    </source>
</evidence>
<feature type="transmembrane region" description="Helical" evidence="6">
    <location>
        <begin position="105"/>
        <end position="126"/>
    </location>
</feature>
<evidence type="ECO:0000313" key="8">
    <source>
        <dbReference type="EMBL" id="TFB80785.1"/>
    </source>
</evidence>
<feature type="transmembrane region" description="Helical" evidence="6">
    <location>
        <begin position="340"/>
        <end position="362"/>
    </location>
</feature>
<evidence type="ECO:0000256" key="6">
    <source>
        <dbReference type="SAM" id="Phobius"/>
    </source>
</evidence>
<evidence type="ECO:0000256" key="5">
    <source>
        <dbReference type="ARBA" id="ARBA00023136"/>
    </source>
</evidence>
<dbReference type="GO" id="GO:0005886">
    <property type="term" value="C:plasma membrane"/>
    <property type="evidence" value="ECO:0007669"/>
    <property type="project" value="UniProtKB-SubCell"/>
</dbReference>
<dbReference type="Proteomes" id="UP000298488">
    <property type="component" value="Unassembled WGS sequence"/>
</dbReference>
<dbReference type="AlphaFoldDB" id="A0A4R8VDF7"/>
<organism evidence="8 9">
    <name type="scientific">Terrimesophilobacter mesophilus</name>
    <dbReference type="NCBI Taxonomy" id="433647"/>
    <lineage>
        <taxon>Bacteria</taxon>
        <taxon>Bacillati</taxon>
        <taxon>Actinomycetota</taxon>
        <taxon>Actinomycetes</taxon>
        <taxon>Micrococcales</taxon>
        <taxon>Microbacteriaceae</taxon>
        <taxon>Terrimesophilobacter</taxon>
    </lineage>
</organism>
<comment type="caution">
    <text evidence="8">The sequence shown here is derived from an EMBL/GenBank/DDBJ whole genome shotgun (WGS) entry which is preliminary data.</text>
</comment>
<feature type="transmembrane region" description="Helical" evidence="6">
    <location>
        <begin position="51"/>
        <end position="71"/>
    </location>
</feature>
<evidence type="ECO:0000256" key="2">
    <source>
        <dbReference type="ARBA" id="ARBA00022475"/>
    </source>
</evidence>
<feature type="transmembrane region" description="Helical" evidence="6">
    <location>
        <begin position="368"/>
        <end position="388"/>
    </location>
</feature>
<dbReference type="EMBL" id="SOFI01000003">
    <property type="protein sequence ID" value="TFB80785.1"/>
    <property type="molecule type" value="Genomic_DNA"/>
</dbReference>
<evidence type="ECO:0000256" key="4">
    <source>
        <dbReference type="ARBA" id="ARBA00022989"/>
    </source>
</evidence>
<dbReference type="GO" id="GO:0022857">
    <property type="term" value="F:transmembrane transporter activity"/>
    <property type="evidence" value="ECO:0007669"/>
    <property type="project" value="InterPro"/>
</dbReference>
<evidence type="ECO:0000256" key="3">
    <source>
        <dbReference type="ARBA" id="ARBA00022692"/>
    </source>
</evidence>
<feature type="transmembrane region" description="Helical" evidence="6">
    <location>
        <begin position="253"/>
        <end position="272"/>
    </location>
</feature>
<feature type="domain" description="Major facilitator superfamily (MFS) profile" evidence="7">
    <location>
        <begin position="13"/>
        <end position="391"/>
    </location>
</feature>
<dbReference type="InterPro" id="IPR050189">
    <property type="entry name" value="MFS_Efflux_Transporters"/>
</dbReference>
<feature type="transmembrane region" description="Helical" evidence="6">
    <location>
        <begin position="166"/>
        <end position="188"/>
    </location>
</feature>
<protein>
    <submittedName>
        <fullName evidence="8">MFS transporter</fullName>
    </submittedName>
</protein>
<feature type="transmembrane region" description="Helical" evidence="6">
    <location>
        <begin position="138"/>
        <end position="160"/>
    </location>
</feature>
<dbReference type="PANTHER" id="PTHR43124:SF4">
    <property type="entry name" value="SUGAR EFFLUX TRANSPORTER"/>
    <property type="match status" value="1"/>
</dbReference>
<keyword evidence="9" id="KW-1185">Reference proteome</keyword>
<dbReference type="InterPro" id="IPR011701">
    <property type="entry name" value="MFS"/>
</dbReference>
<name>A0A4R8VDF7_9MICO</name>
<evidence type="ECO:0000256" key="1">
    <source>
        <dbReference type="ARBA" id="ARBA00004651"/>
    </source>
</evidence>
<dbReference type="PROSITE" id="PS50850">
    <property type="entry name" value="MFS"/>
    <property type="match status" value="1"/>
</dbReference>